<keyword evidence="3" id="KW-1185">Reference proteome</keyword>
<evidence type="ECO:0000313" key="3">
    <source>
        <dbReference type="Proteomes" id="UP001161390"/>
    </source>
</evidence>
<accession>A0ABQ5UZ19</accession>
<comment type="caution">
    <text evidence="2">The sequence shown here is derived from an EMBL/GenBank/DDBJ whole genome shotgun (WGS) entry which is preliminary data.</text>
</comment>
<name>A0ABQ5UZ19_9PROT</name>
<keyword evidence="1" id="KW-0472">Membrane</keyword>
<reference evidence="2" key="2">
    <citation type="submission" date="2023-01" db="EMBL/GenBank/DDBJ databases">
        <title>Draft genome sequence of Algimonas porphyrae strain NBRC 108216.</title>
        <authorList>
            <person name="Sun Q."/>
            <person name="Mori K."/>
        </authorList>
    </citation>
    <scope>NUCLEOTIDE SEQUENCE</scope>
    <source>
        <strain evidence="2">NBRC 108216</strain>
    </source>
</reference>
<keyword evidence="1" id="KW-1133">Transmembrane helix</keyword>
<proteinExistence type="predicted"/>
<protein>
    <submittedName>
        <fullName evidence="2">Uncharacterized protein</fullName>
    </submittedName>
</protein>
<dbReference type="RefSeq" id="WP_284370465.1">
    <property type="nucleotide sequence ID" value="NZ_BSNJ01000002.1"/>
</dbReference>
<sequence>MGQLALILLIAAIAATLLFNLLFAIFPTLTGRIERRIATMVKPQDGQSALTLPRLFPIQTSLSILLVLFILFNLGVIIVA</sequence>
<keyword evidence="1" id="KW-0812">Transmembrane</keyword>
<feature type="transmembrane region" description="Helical" evidence="1">
    <location>
        <begin position="58"/>
        <end position="79"/>
    </location>
</feature>
<dbReference type="Proteomes" id="UP001161390">
    <property type="component" value="Unassembled WGS sequence"/>
</dbReference>
<dbReference type="EMBL" id="BSNJ01000002">
    <property type="protein sequence ID" value="GLQ20154.1"/>
    <property type="molecule type" value="Genomic_DNA"/>
</dbReference>
<evidence type="ECO:0000256" key="1">
    <source>
        <dbReference type="SAM" id="Phobius"/>
    </source>
</evidence>
<organism evidence="2 3">
    <name type="scientific">Algimonas porphyrae</name>
    <dbReference type="NCBI Taxonomy" id="1128113"/>
    <lineage>
        <taxon>Bacteria</taxon>
        <taxon>Pseudomonadati</taxon>
        <taxon>Pseudomonadota</taxon>
        <taxon>Alphaproteobacteria</taxon>
        <taxon>Maricaulales</taxon>
        <taxon>Robiginitomaculaceae</taxon>
        <taxon>Algimonas</taxon>
    </lineage>
</organism>
<reference evidence="2" key="1">
    <citation type="journal article" date="2014" name="Int. J. Syst. Evol. Microbiol.">
        <title>Complete genome of a new Firmicutes species belonging to the dominant human colonic microbiota ('Ruminococcus bicirculans') reveals two chromosomes and a selective capacity to utilize plant glucans.</title>
        <authorList>
            <consortium name="NISC Comparative Sequencing Program"/>
            <person name="Wegmann U."/>
            <person name="Louis P."/>
            <person name="Goesmann A."/>
            <person name="Henrissat B."/>
            <person name="Duncan S.H."/>
            <person name="Flint H.J."/>
        </authorList>
    </citation>
    <scope>NUCLEOTIDE SEQUENCE</scope>
    <source>
        <strain evidence="2">NBRC 108216</strain>
    </source>
</reference>
<gene>
    <name evidence="2" type="ORF">GCM10007854_11090</name>
</gene>
<evidence type="ECO:0000313" key="2">
    <source>
        <dbReference type="EMBL" id="GLQ20154.1"/>
    </source>
</evidence>